<dbReference type="GO" id="GO:0030244">
    <property type="term" value="P:cellulose biosynthetic process"/>
    <property type="evidence" value="ECO:0007669"/>
    <property type="project" value="InterPro"/>
</dbReference>
<feature type="region of interest" description="Disordered" evidence="1">
    <location>
        <begin position="202"/>
        <end position="221"/>
    </location>
</feature>
<dbReference type="EMBL" id="JBCGBO010000024">
    <property type="protein sequence ID" value="KAK9181001.1"/>
    <property type="molecule type" value="Genomic_DNA"/>
</dbReference>
<accession>A0AAP0LQT8</accession>
<reference evidence="2 3" key="1">
    <citation type="submission" date="2024-05" db="EMBL/GenBank/DDBJ databases">
        <title>Haplotype-resolved chromosome-level genome assembly of Huyou (Citrus changshanensis).</title>
        <authorList>
            <person name="Miao C."/>
            <person name="Chen W."/>
            <person name="Wu Y."/>
            <person name="Wang L."/>
            <person name="Zhao S."/>
            <person name="Grierson D."/>
            <person name="Xu C."/>
            <person name="Chen K."/>
        </authorList>
    </citation>
    <scope>NUCLEOTIDE SEQUENCE [LARGE SCALE GENOMIC DNA]</scope>
    <source>
        <strain evidence="2">01-14</strain>
        <tissue evidence="2">Leaf</tissue>
    </source>
</reference>
<protein>
    <submittedName>
        <fullName evidence="2">Uncharacterized protein</fullName>
    </submittedName>
</protein>
<dbReference type="GO" id="GO:0009737">
    <property type="term" value="P:response to abscisic acid"/>
    <property type="evidence" value="ECO:0007669"/>
    <property type="project" value="InterPro"/>
</dbReference>
<keyword evidence="3" id="KW-1185">Reference proteome</keyword>
<dbReference type="Proteomes" id="UP001428341">
    <property type="component" value="Unassembled WGS sequence"/>
</dbReference>
<dbReference type="PANTHER" id="PTHR46701">
    <property type="entry name" value="GLYCOSYLTRANSFERASE-LIKE KOBITO 1"/>
    <property type="match status" value="1"/>
</dbReference>
<dbReference type="AlphaFoldDB" id="A0AAP0LQT8"/>
<sequence>MRATSNFYDSTSAVLNTSSNNFGNYREAARNNPNYFLTYGNGKAAARVQDHLRPNGAHRWHNYMKNPMYEIDCGSNILGKKKKEITELRAVVTNKNMDYPSGRDRCGCKPAKEDVKRCFMLEFDRAAFIIASTAIEDEMLSWYREHVVWADKTLKRKLMMKGILTRIYAPMIITQGLRESGIYTSVIASANTTLSKDKILSSVESSNTTGESKSVNSSRKIGGFSQSQATARRVLECIDDANYTLAIPPESPPGPDDLNIDT</sequence>
<organism evidence="2 3">
    <name type="scientific">Citrus x changshan-huyou</name>
    <dbReference type="NCBI Taxonomy" id="2935761"/>
    <lineage>
        <taxon>Eukaryota</taxon>
        <taxon>Viridiplantae</taxon>
        <taxon>Streptophyta</taxon>
        <taxon>Embryophyta</taxon>
        <taxon>Tracheophyta</taxon>
        <taxon>Spermatophyta</taxon>
        <taxon>Magnoliopsida</taxon>
        <taxon>eudicotyledons</taxon>
        <taxon>Gunneridae</taxon>
        <taxon>Pentapetalae</taxon>
        <taxon>rosids</taxon>
        <taxon>malvids</taxon>
        <taxon>Sapindales</taxon>
        <taxon>Rutaceae</taxon>
        <taxon>Aurantioideae</taxon>
        <taxon>Citrus</taxon>
    </lineage>
</organism>
<comment type="caution">
    <text evidence="2">The sequence shown here is derived from an EMBL/GenBank/DDBJ whole genome shotgun (WGS) entry which is preliminary data.</text>
</comment>
<proteinExistence type="predicted"/>
<gene>
    <name evidence="2" type="ORF">WN944_024138</name>
</gene>
<dbReference type="PANTHER" id="PTHR46701:SF7">
    <property type="entry name" value="GLYCOSYLTRANSFERASE-LIKE KOBITO 1"/>
    <property type="match status" value="1"/>
</dbReference>
<dbReference type="InterPro" id="IPR044224">
    <property type="entry name" value="KOBITO1-like"/>
</dbReference>
<evidence type="ECO:0000313" key="3">
    <source>
        <dbReference type="Proteomes" id="UP001428341"/>
    </source>
</evidence>
<name>A0AAP0LQT8_9ROSI</name>
<evidence type="ECO:0000256" key="1">
    <source>
        <dbReference type="SAM" id="MobiDB-lite"/>
    </source>
</evidence>
<evidence type="ECO:0000313" key="2">
    <source>
        <dbReference type="EMBL" id="KAK9181001.1"/>
    </source>
</evidence>